<protein>
    <submittedName>
        <fullName evidence="9">Zinc finger protein 184-like</fullName>
    </submittedName>
    <submittedName>
        <fullName evidence="7">Zinc finger protein 497</fullName>
    </submittedName>
</protein>
<evidence type="ECO:0000313" key="9">
    <source>
        <dbReference type="RefSeq" id="XP_049308250.1"/>
    </source>
</evidence>
<dbReference type="OrthoDB" id="3069995at2759"/>
<evidence type="ECO:0000256" key="5">
    <source>
        <dbReference type="PROSITE-ProRule" id="PRU00042"/>
    </source>
</evidence>
<evidence type="ECO:0000313" key="7">
    <source>
        <dbReference type="EMBL" id="JAC54532.1"/>
    </source>
</evidence>
<reference evidence="7" key="1">
    <citation type="journal article" date="2014" name="BMC Genomics">
        <title>Characterizing the developmental transcriptome of the oriental fruit fly, Bactrocera dorsalis (Diptera: Tephritidae) through comparative genomic analysis with Drosophila melanogaster utilizing modENCODE datasets.</title>
        <authorList>
            <person name="Geib S.M."/>
            <person name="Calla B."/>
            <person name="Hall B."/>
            <person name="Hou S."/>
            <person name="Manoukis N.C."/>
        </authorList>
    </citation>
    <scope>NUCLEOTIDE SEQUENCE</scope>
    <source>
        <strain evidence="7">Punador</strain>
    </source>
</reference>
<keyword evidence="4" id="KW-0862">Zinc</keyword>
<dbReference type="PROSITE" id="PS00028">
    <property type="entry name" value="ZINC_FINGER_C2H2_1"/>
    <property type="match status" value="5"/>
</dbReference>
<feature type="domain" description="C2H2-type" evidence="6">
    <location>
        <begin position="300"/>
        <end position="326"/>
    </location>
</feature>
<evidence type="ECO:0000313" key="8">
    <source>
        <dbReference type="Proteomes" id="UP001652620"/>
    </source>
</evidence>
<dbReference type="EMBL" id="GAKP01004420">
    <property type="protein sequence ID" value="JAC54532.1"/>
    <property type="molecule type" value="Transcribed_RNA"/>
</dbReference>
<dbReference type="PANTHER" id="PTHR24379">
    <property type="entry name" value="KRAB AND ZINC FINGER DOMAIN-CONTAINING"/>
    <property type="match status" value="1"/>
</dbReference>
<reference evidence="9" key="2">
    <citation type="submission" date="2025-05" db="UniProtKB">
        <authorList>
            <consortium name="RefSeq"/>
        </authorList>
    </citation>
    <scope>IDENTIFICATION</scope>
    <source>
        <tissue evidence="9">Adult</tissue>
    </source>
</reference>
<dbReference type="PROSITE" id="PS50157">
    <property type="entry name" value="ZINC_FINGER_C2H2_2"/>
    <property type="match status" value="5"/>
</dbReference>
<feature type="domain" description="C2H2-type" evidence="6">
    <location>
        <begin position="207"/>
        <end position="230"/>
    </location>
</feature>
<dbReference type="SMART" id="SM00868">
    <property type="entry name" value="zf-AD"/>
    <property type="match status" value="1"/>
</dbReference>
<dbReference type="InterPro" id="IPR013087">
    <property type="entry name" value="Znf_C2H2_type"/>
</dbReference>
<dbReference type="GO" id="GO:0005634">
    <property type="term" value="C:nucleus"/>
    <property type="evidence" value="ECO:0007669"/>
    <property type="project" value="InterPro"/>
</dbReference>
<dbReference type="EMBL" id="GAKP01004419">
    <property type="protein sequence ID" value="JAC54533.1"/>
    <property type="molecule type" value="Transcribed_RNA"/>
</dbReference>
<dbReference type="GO" id="GO:0000977">
    <property type="term" value="F:RNA polymerase II transcription regulatory region sequence-specific DNA binding"/>
    <property type="evidence" value="ECO:0007669"/>
    <property type="project" value="TreeGrafter"/>
</dbReference>
<evidence type="ECO:0000256" key="2">
    <source>
        <dbReference type="ARBA" id="ARBA00022737"/>
    </source>
</evidence>
<evidence type="ECO:0000256" key="4">
    <source>
        <dbReference type="ARBA" id="ARBA00022833"/>
    </source>
</evidence>
<evidence type="ECO:0000259" key="6">
    <source>
        <dbReference type="PROSITE" id="PS50157"/>
    </source>
</evidence>
<name>A0A034WJK4_BACDO</name>
<gene>
    <name evidence="7" type="primary">ZN497</name>
    <name evidence="9" type="synonym">LOC125777430</name>
</gene>
<keyword evidence="2" id="KW-0677">Repeat</keyword>
<feature type="domain" description="C2H2-type" evidence="6">
    <location>
        <begin position="239"/>
        <end position="262"/>
    </location>
</feature>
<sequence length="383" mass="45393">MTLCCRICFEENPKNFPLYKCMRKKYLPSVIFNISGVKVSKKLEPEAHICRRCVASILVAEKIILRCQESEEFLQFRRLKESCLSRQSPNPKTESFSVESYEKYQPSTACGDLEESLPLEPNGEHLLQSVKPLYIIKNENSNNSKRLGYNESQFSDNYEPAEKRLKSKEVTSMSSFDCDRCDFTTKIGKRFIEHKQSEHGVYDPNIYTCTICSESFSWKPTLYRHIEIDHKILPADKKHLCNECGRAYMREVHLLEHIKQRHGPRTFKCPDPLCEQSFTRTFTLRRHFITTHTEQTSSRYHCVDCNKYFKVYDQWKYHNEVIHKNEIVYCPHCGYPFRFKEKLDEHILKDICKRSVVPCSYCQRRFTTKCGLREHVRNIHNIY</sequence>
<dbReference type="Gene3D" id="3.30.160.60">
    <property type="entry name" value="Classic Zinc Finger"/>
    <property type="match status" value="4"/>
</dbReference>
<dbReference type="InterPro" id="IPR036236">
    <property type="entry name" value="Znf_C2H2_sf"/>
</dbReference>
<proteinExistence type="predicted"/>
<dbReference type="InterPro" id="IPR012934">
    <property type="entry name" value="Znf_AD"/>
</dbReference>
<dbReference type="SMR" id="A0A034WJK4"/>
<dbReference type="SUPFAM" id="SSF57667">
    <property type="entry name" value="beta-beta-alpha zinc fingers"/>
    <property type="match status" value="3"/>
</dbReference>
<dbReference type="PANTHER" id="PTHR24379:SF127">
    <property type="entry name" value="BLOODY FINGERS-RELATED"/>
    <property type="match status" value="1"/>
</dbReference>
<keyword evidence="3 5" id="KW-0863">Zinc-finger</keyword>
<dbReference type="Pfam" id="PF00096">
    <property type="entry name" value="zf-C2H2"/>
    <property type="match status" value="2"/>
</dbReference>
<keyword evidence="8" id="KW-1185">Reference proteome</keyword>
<dbReference type="EMBL" id="GAKP01004418">
    <property type="protein sequence ID" value="JAC54534.1"/>
    <property type="molecule type" value="Transcribed_RNA"/>
</dbReference>
<feature type="domain" description="C2H2-type" evidence="6">
    <location>
        <begin position="267"/>
        <end position="297"/>
    </location>
</feature>
<dbReference type="OMA" id="IATIHEQ"/>
<dbReference type="GO" id="GO:0000981">
    <property type="term" value="F:DNA-binding transcription factor activity, RNA polymerase II-specific"/>
    <property type="evidence" value="ECO:0007669"/>
    <property type="project" value="TreeGrafter"/>
</dbReference>
<dbReference type="Proteomes" id="UP001652620">
    <property type="component" value="Chromosome 3"/>
</dbReference>
<dbReference type="AlphaFoldDB" id="A0A034WJK4"/>
<dbReference type="GO" id="GO:0008270">
    <property type="term" value="F:zinc ion binding"/>
    <property type="evidence" value="ECO:0007669"/>
    <property type="project" value="UniProtKB-KW"/>
</dbReference>
<dbReference type="SMART" id="SM00355">
    <property type="entry name" value="ZnF_C2H2"/>
    <property type="match status" value="7"/>
</dbReference>
<feature type="domain" description="C2H2-type" evidence="6">
    <location>
        <begin position="357"/>
        <end position="383"/>
    </location>
</feature>
<evidence type="ECO:0000256" key="3">
    <source>
        <dbReference type="ARBA" id="ARBA00022771"/>
    </source>
</evidence>
<organism evidence="7">
    <name type="scientific">Bactrocera dorsalis</name>
    <name type="common">Oriental fruit fly</name>
    <name type="synonym">Dacus dorsalis</name>
    <dbReference type="NCBI Taxonomy" id="27457"/>
    <lineage>
        <taxon>Eukaryota</taxon>
        <taxon>Metazoa</taxon>
        <taxon>Ecdysozoa</taxon>
        <taxon>Arthropoda</taxon>
        <taxon>Hexapoda</taxon>
        <taxon>Insecta</taxon>
        <taxon>Pterygota</taxon>
        <taxon>Neoptera</taxon>
        <taxon>Endopterygota</taxon>
        <taxon>Diptera</taxon>
        <taxon>Brachycera</taxon>
        <taxon>Muscomorpha</taxon>
        <taxon>Tephritoidea</taxon>
        <taxon>Tephritidae</taxon>
        <taxon>Bactrocera</taxon>
        <taxon>Bactrocera</taxon>
    </lineage>
</organism>
<accession>A0A034WJK4</accession>
<keyword evidence="1" id="KW-0479">Metal-binding</keyword>
<evidence type="ECO:0000256" key="1">
    <source>
        <dbReference type="ARBA" id="ARBA00022723"/>
    </source>
</evidence>
<dbReference type="RefSeq" id="XP_049308250.1">
    <property type="nucleotide sequence ID" value="XM_049452293.1"/>
</dbReference>